<accession>A0A556UZE5</accession>
<protein>
    <submittedName>
        <fullName evidence="2">Serine/threonine-protein phosphatase 2A 55 kDa regulatory subunit B beta isoform</fullName>
    </submittedName>
</protein>
<organism evidence="2 3">
    <name type="scientific">Bagarius yarrelli</name>
    <name type="common">Goonch</name>
    <name type="synonym">Bagrus yarrelli</name>
    <dbReference type="NCBI Taxonomy" id="175774"/>
    <lineage>
        <taxon>Eukaryota</taxon>
        <taxon>Metazoa</taxon>
        <taxon>Chordata</taxon>
        <taxon>Craniata</taxon>
        <taxon>Vertebrata</taxon>
        <taxon>Euteleostomi</taxon>
        <taxon>Actinopterygii</taxon>
        <taxon>Neopterygii</taxon>
        <taxon>Teleostei</taxon>
        <taxon>Ostariophysi</taxon>
        <taxon>Siluriformes</taxon>
        <taxon>Sisoridae</taxon>
        <taxon>Sisorinae</taxon>
        <taxon>Bagarius</taxon>
    </lineage>
</organism>
<feature type="region of interest" description="Disordered" evidence="1">
    <location>
        <begin position="68"/>
        <end position="89"/>
    </location>
</feature>
<name>A0A556UZE5_BAGYA</name>
<gene>
    <name evidence="2" type="ORF">Baya_10812</name>
</gene>
<sequence length="155" mass="17709">MKLEKQQITVAEDKELVVLQDFPDTTRGVYRAEMVYRLLYRRFLLFAAVRGFSRTPLRLTAISYRYRGEEEEVEEEEEEEGGREGANLEPSSSLVMCVCVGGERRKDEIGLDSMGFSNKIMHAAWHPSENIIAVAATNNLYIFQDKSRTIPGQVN</sequence>
<reference evidence="2 3" key="1">
    <citation type="journal article" date="2019" name="Genome Biol. Evol.">
        <title>Whole-Genome Sequencing of the Giant Devil Catfish, Bagarius yarrelli.</title>
        <authorList>
            <person name="Jiang W."/>
            <person name="Lv Y."/>
            <person name="Cheng L."/>
            <person name="Yang K."/>
            <person name="Chao B."/>
            <person name="Wang X."/>
            <person name="Li Y."/>
            <person name="Pan X."/>
            <person name="You X."/>
            <person name="Zhang Y."/>
            <person name="Yang J."/>
            <person name="Li J."/>
            <person name="Zhang X."/>
            <person name="Liu S."/>
            <person name="Sun C."/>
            <person name="Yang J."/>
            <person name="Shi Q."/>
        </authorList>
    </citation>
    <scope>NUCLEOTIDE SEQUENCE [LARGE SCALE GENOMIC DNA]</scope>
    <source>
        <strain evidence="2">JWS20170419001</strain>
        <tissue evidence="2">Muscle</tissue>
    </source>
</reference>
<evidence type="ECO:0000256" key="1">
    <source>
        <dbReference type="SAM" id="MobiDB-lite"/>
    </source>
</evidence>
<proteinExistence type="predicted"/>
<evidence type="ECO:0000313" key="2">
    <source>
        <dbReference type="EMBL" id="TSQ12732.1"/>
    </source>
</evidence>
<feature type="compositionally biased region" description="Acidic residues" evidence="1">
    <location>
        <begin position="69"/>
        <end position="81"/>
    </location>
</feature>
<dbReference type="OrthoDB" id="6274823at2759"/>
<comment type="caution">
    <text evidence="2">The sequence shown here is derived from an EMBL/GenBank/DDBJ whole genome shotgun (WGS) entry which is preliminary data.</text>
</comment>
<evidence type="ECO:0000313" key="3">
    <source>
        <dbReference type="Proteomes" id="UP000319801"/>
    </source>
</evidence>
<keyword evidence="3" id="KW-1185">Reference proteome</keyword>
<dbReference type="EMBL" id="VCAZ01000082">
    <property type="protein sequence ID" value="TSQ12732.1"/>
    <property type="molecule type" value="Genomic_DNA"/>
</dbReference>
<dbReference type="Proteomes" id="UP000319801">
    <property type="component" value="Unassembled WGS sequence"/>
</dbReference>
<dbReference type="AlphaFoldDB" id="A0A556UZE5"/>